<accession>A0AAV1TIN4</accession>
<evidence type="ECO:0000313" key="2">
    <source>
        <dbReference type="EMBL" id="CAK7921856.1"/>
    </source>
</evidence>
<comment type="caution">
    <text evidence="2">The sequence shown here is derived from an EMBL/GenBank/DDBJ whole genome shotgun (WGS) entry which is preliminary data.</text>
</comment>
<organism evidence="2 3">
    <name type="scientific">Peronospora matthiolae</name>
    <dbReference type="NCBI Taxonomy" id="2874970"/>
    <lineage>
        <taxon>Eukaryota</taxon>
        <taxon>Sar</taxon>
        <taxon>Stramenopiles</taxon>
        <taxon>Oomycota</taxon>
        <taxon>Peronosporomycetes</taxon>
        <taxon>Peronosporales</taxon>
        <taxon>Peronosporaceae</taxon>
        <taxon>Peronospora</taxon>
    </lineage>
</organism>
<proteinExistence type="predicted"/>
<feature type="compositionally biased region" description="Acidic residues" evidence="1">
    <location>
        <begin position="1"/>
        <end position="18"/>
    </location>
</feature>
<sequence length="79" mass="8596">MDADVDASDIDDGDDDDAGIFSITNDRHGEDDNTLTGKDLVLSAVHAKRTAVNKNKQAERFSLTCEGLSTSFNILLQMH</sequence>
<name>A0AAV1TIN4_9STRA</name>
<evidence type="ECO:0000256" key="1">
    <source>
        <dbReference type="SAM" id="MobiDB-lite"/>
    </source>
</evidence>
<feature type="region of interest" description="Disordered" evidence="1">
    <location>
        <begin position="1"/>
        <end position="28"/>
    </location>
</feature>
<protein>
    <submittedName>
        <fullName evidence="2">Uncharacterized protein</fullName>
    </submittedName>
</protein>
<dbReference type="EMBL" id="CAKLBY020000058">
    <property type="protein sequence ID" value="CAK7921856.1"/>
    <property type="molecule type" value="Genomic_DNA"/>
</dbReference>
<dbReference type="AlphaFoldDB" id="A0AAV1TIN4"/>
<gene>
    <name evidence="2" type="ORF">PM001_LOCUS7351</name>
</gene>
<evidence type="ECO:0000313" key="3">
    <source>
        <dbReference type="Proteomes" id="UP001162060"/>
    </source>
</evidence>
<dbReference type="Proteomes" id="UP001162060">
    <property type="component" value="Unassembled WGS sequence"/>
</dbReference>
<reference evidence="2" key="1">
    <citation type="submission" date="2024-01" db="EMBL/GenBank/DDBJ databases">
        <authorList>
            <person name="Webb A."/>
        </authorList>
    </citation>
    <scope>NUCLEOTIDE SEQUENCE</scope>
    <source>
        <strain evidence="2">Pm1</strain>
    </source>
</reference>